<evidence type="ECO:0000256" key="6">
    <source>
        <dbReference type="ARBA" id="ARBA00023187"/>
    </source>
</evidence>
<dbReference type="InterPro" id="IPR004098">
    <property type="entry name" value="Prp18"/>
</dbReference>
<dbReference type="PANTHER" id="PTHR13007">
    <property type="entry name" value="PRE-MRNA SPLICING FACTOR-RELATED"/>
    <property type="match status" value="1"/>
</dbReference>
<dbReference type="SUPFAM" id="SSF47938">
    <property type="entry name" value="Functional domain of the splicing factor Prp18"/>
    <property type="match status" value="1"/>
</dbReference>
<comment type="similarity">
    <text evidence="2">Belongs to the PRP18 family.</text>
</comment>
<dbReference type="Proteomes" id="UP001057375">
    <property type="component" value="Unassembled WGS sequence"/>
</dbReference>
<evidence type="ECO:0000313" key="9">
    <source>
        <dbReference type="EMBL" id="GKT18636.1"/>
    </source>
</evidence>
<name>A0ABQ5JVM4_9EUKA</name>
<protein>
    <recommendedName>
        <fullName evidence="3">Pre-mRNA-splicing factor 18</fullName>
    </recommendedName>
</protein>
<keyword evidence="7" id="KW-0539">Nucleus</keyword>
<reference evidence="9" key="1">
    <citation type="submission" date="2022-03" db="EMBL/GenBank/DDBJ databases">
        <title>Draft genome sequence of Aduncisulcus paluster, a free-living microaerophilic Fornicata.</title>
        <authorList>
            <person name="Yuyama I."/>
            <person name="Kume K."/>
            <person name="Tamura T."/>
            <person name="Inagaki Y."/>
            <person name="Hashimoto T."/>
        </authorList>
    </citation>
    <scope>NUCLEOTIDE SEQUENCE</scope>
    <source>
        <strain evidence="9">NY0171</strain>
    </source>
</reference>
<comment type="subcellular location">
    <subcellularLocation>
        <location evidence="1">Nucleus</location>
    </subcellularLocation>
</comment>
<sequence>MEQLMASIPILIDKSKENERFYLGSPNSLLQVGLLGKQYKSKEKEFTKWHYSLWIIKRLEREWAVWIHSQNDTWLRSTQAKKELDQFRSVIKNLSPIMAALHGKSIEMTVLSAIYEMCRYVVARRYLSAEHIFLDISGGGSAWPIGLSNVGIHQRSGKDWISEDKIHNPFKDSVVRNGLIAFKSLCAFAQRRFPPSNPNEVVAYFIIR</sequence>
<keyword evidence="4" id="KW-0507">mRNA processing</keyword>
<dbReference type="Pfam" id="PF02840">
    <property type="entry name" value="Prp18"/>
    <property type="match status" value="1"/>
</dbReference>
<evidence type="ECO:0000256" key="3">
    <source>
        <dbReference type="ARBA" id="ARBA00018242"/>
    </source>
</evidence>
<dbReference type="Gene3D" id="1.20.940.10">
    <property type="entry name" value="Functional domain of the splicing factor Prp18"/>
    <property type="match status" value="1"/>
</dbReference>
<dbReference type="InterPro" id="IPR039979">
    <property type="entry name" value="PRPF18"/>
</dbReference>
<evidence type="ECO:0000256" key="4">
    <source>
        <dbReference type="ARBA" id="ARBA00022664"/>
    </source>
</evidence>
<evidence type="ECO:0000256" key="1">
    <source>
        <dbReference type="ARBA" id="ARBA00004123"/>
    </source>
</evidence>
<organism evidence="9 10">
    <name type="scientific">Aduncisulcus paluster</name>
    <dbReference type="NCBI Taxonomy" id="2918883"/>
    <lineage>
        <taxon>Eukaryota</taxon>
        <taxon>Metamonada</taxon>
        <taxon>Carpediemonas-like organisms</taxon>
        <taxon>Aduncisulcus</taxon>
    </lineage>
</organism>
<feature type="domain" description="Prp18" evidence="8">
    <location>
        <begin position="55"/>
        <end position="194"/>
    </location>
</feature>
<gene>
    <name evidence="9" type="ORF">ADUPG1_011345</name>
</gene>
<comment type="caution">
    <text evidence="9">The sequence shown here is derived from an EMBL/GenBank/DDBJ whole genome shotgun (WGS) entry which is preliminary data.</text>
</comment>
<evidence type="ECO:0000256" key="5">
    <source>
        <dbReference type="ARBA" id="ARBA00022728"/>
    </source>
</evidence>
<keyword evidence="6" id="KW-0508">mRNA splicing</keyword>
<keyword evidence="10" id="KW-1185">Reference proteome</keyword>
<dbReference type="EMBL" id="BQXS01011968">
    <property type="protein sequence ID" value="GKT18636.1"/>
    <property type="molecule type" value="Genomic_DNA"/>
</dbReference>
<dbReference type="PANTHER" id="PTHR13007:SF19">
    <property type="entry name" value="PRE-MRNA-SPLICING FACTOR 18"/>
    <property type="match status" value="1"/>
</dbReference>
<evidence type="ECO:0000256" key="7">
    <source>
        <dbReference type="ARBA" id="ARBA00023242"/>
    </source>
</evidence>
<proteinExistence type="inferred from homology"/>
<evidence type="ECO:0000313" key="10">
    <source>
        <dbReference type="Proteomes" id="UP001057375"/>
    </source>
</evidence>
<evidence type="ECO:0000259" key="8">
    <source>
        <dbReference type="Pfam" id="PF02840"/>
    </source>
</evidence>
<evidence type="ECO:0000256" key="2">
    <source>
        <dbReference type="ARBA" id="ARBA00008137"/>
    </source>
</evidence>
<accession>A0ABQ5JVM4</accession>
<keyword evidence="5" id="KW-0747">Spliceosome</keyword>